<dbReference type="Gramene" id="Pp3c16_16440V3.8">
    <property type="protein sequence ID" value="Pp3c16_16440V3.8"/>
    <property type="gene ID" value="Pp3c16_16440"/>
</dbReference>
<dbReference type="Gramene" id="Pp3c16_16440V3.5">
    <property type="protein sequence ID" value="Pp3c16_16440V3.5"/>
    <property type="gene ID" value="Pp3c16_16440"/>
</dbReference>
<protein>
    <recommendedName>
        <fullName evidence="17">Protein kinase domain-containing protein</fullName>
    </recommendedName>
</protein>
<dbReference type="PROSITE" id="PS50011">
    <property type="entry name" value="PROTEIN_KINASE_DOM"/>
    <property type="match status" value="1"/>
</dbReference>
<dbReference type="EnsemblPlants" id="Pp3c16_16440V3.2">
    <property type="protein sequence ID" value="Pp3c16_16440V3.2"/>
    <property type="gene ID" value="Pp3c16_16440"/>
</dbReference>
<keyword evidence="10 15" id="KW-0067">ATP-binding</keyword>
<dbReference type="Gramene" id="Pp3c16_16440V3.4">
    <property type="protein sequence ID" value="Pp3c16_16440V3.4"/>
    <property type="gene ID" value="Pp3c16_16440"/>
</dbReference>
<dbReference type="PANTHER" id="PTHR48056">
    <property type="entry name" value="LRR RECEPTOR-LIKE SERINE/THREONINE-PROTEIN KINASE-RELATED"/>
    <property type="match status" value="1"/>
</dbReference>
<dbReference type="InterPro" id="IPR008271">
    <property type="entry name" value="Ser/Thr_kinase_AS"/>
</dbReference>
<dbReference type="Gramene" id="Pp3c16_16440V3.3">
    <property type="protein sequence ID" value="Pp3c16_16440V3.3"/>
    <property type="gene ID" value="Pp3c16_16440"/>
</dbReference>
<reference evidence="18 19" key="1">
    <citation type="journal article" date="2008" name="Science">
        <title>The Physcomitrella genome reveals evolutionary insights into the conquest of land by plants.</title>
        <authorList>
            <person name="Rensing S."/>
            <person name="Lang D."/>
            <person name="Zimmer A."/>
            <person name="Terry A."/>
            <person name="Salamov A."/>
            <person name="Shapiro H."/>
            <person name="Nishiyama T."/>
            <person name="Perroud P.-F."/>
            <person name="Lindquist E."/>
            <person name="Kamisugi Y."/>
            <person name="Tanahashi T."/>
            <person name="Sakakibara K."/>
            <person name="Fujita T."/>
            <person name="Oishi K."/>
            <person name="Shin-I T."/>
            <person name="Kuroki Y."/>
            <person name="Toyoda A."/>
            <person name="Suzuki Y."/>
            <person name="Hashimoto A."/>
            <person name="Yamaguchi K."/>
            <person name="Sugano A."/>
            <person name="Kohara Y."/>
            <person name="Fujiyama A."/>
            <person name="Anterola A."/>
            <person name="Aoki S."/>
            <person name="Ashton N."/>
            <person name="Barbazuk W.B."/>
            <person name="Barker E."/>
            <person name="Bennetzen J."/>
            <person name="Bezanilla M."/>
            <person name="Blankenship R."/>
            <person name="Cho S.H."/>
            <person name="Dutcher S."/>
            <person name="Estelle M."/>
            <person name="Fawcett J.A."/>
            <person name="Gundlach H."/>
            <person name="Hanada K."/>
            <person name="Heyl A."/>
            <person name="Hicks K.A."/>
            <person name="Hugh J."/>
            <person name="Lohr M."/>
            <person name="Mayer K."/>
            <person name="Melkozernov A."/>
            <person name="Murata T."/>
            <person name="Nelson D."/>
            <person name="Pils B."/>
            <person name="Prigge M."/>
            <person name="Reiss B."/>
            <person name="Renner T."/>
            <person name="Rombauts S."/>
            <person name="Rushton P."/>
            <person name="Sanderfoot A."/>
            <person name="Schween G."/>
            <person name="Shiu S.-H."/>
            <person name="Stueber K."/>
            <person name="Theodoulou F.L."/>
            <person name="Tu H."/>
            <person name="Van de Peer Y."/>
            <person name="Verrier P.J."/>
            <person name="Waters E."/>
            <person name="Wood A."/>
            <person name="Yang L."/>
            <person name="Cove D."/>
            <person name="Cuming A."/>
            <person name="Hasebe M."/>
            <person name="Lucas S."/>
            <person name="Mishler D.B."/>
            <person name="Reski R."/>
            <person name="Grigoriev I."/>
            <person name="Quatrano R.S."/>
            <person name="Boore J.L."/>
        </authorList>
    </citation>
    <scope>NUCLEOTIDE SEQUENCE [LARGE SCALE GENOMIC DNA]</scope>
    <source>
        <strain evidence="18 19">cv. Gransden 2004</strain>
    </source>
</reference>
<dbReference type="EnsemblPlants" id="Pp3c16_16440V3.3">
    <property type="protein sequence ID" value="Pp3c16_16440V3.3"/>
    <property type="gene ID" value="Pp3c16_16440"/>
</dbReference>
<dbReference type="EnsemblPlants" id="Pp3c16_16440V3.8">
    <property type="protein sequence ID" value="Pp3c16_16440V3.8"/>
    <property type="gene ID" value="Pp3c16_16440"/>
</dbReference>
<dbReference type="Pfam" id="PF13855">
    <property type="entry name" value="LRR_8"/>
    <property type="match status" value="1"/>
</dbReference>
<dbReference type="FunFam" id="1.10.510.10:FF:000146">
    <property type="entry name" value="LRR receptor-like serine/threonine-protein kinase IOS1"/>
    <property type="match status" value="1"/>
</dbReference>
<dbReference type="InterPro" id="IPR032675">
    <property type="entry name" value="LRR_dom_sf"/>
</dbReference>
<dbReference type="GeneID" id="112292973"/>
<dbReference type="Gramene" id="Pp3c16_16440V3.2">
    <property type="protein sequence ID" value="Pp3c16_16440V3.2"/>
    <property type="gene ID" value="Pp3c16_16440"/>
</dbReference>
<evidence type="ECO:0000256" key="9">
    <source>
        <dbReference type="ARBA" id="ARBA00022777"/>
    </source>
</evidence>
<dbReference type="InterPro" id="IPR001611">
    <property type="entry name" value="Leu-rich_rpt"/>
</dbReference>
<dbReference type="GO" id="GO:0004672">
    <property type="term" value="F:protein kinase activity"/>
    <property type="evidence" value="ECO:0007669"/>
    <property type="project" value="InterPro"/>
</dbReference>
<dbReference type="SUPFAM" id="SSF56112">
    <property type="entry name" value="Protein kinase-like (PK-like)"/>
    <property type="match status" value="1"/>
</dbReference>
<keyword evidence="5 16" id="KW-0812">Transmembrane</keyword>
<dbReference type="Proteomes" id="UP000006727">
    <property type="component" value="Chromosome 16"/>
</dbReference>
<dbReference type="Gene3D" id="1.10.510.10">
    <property type="entry name" value="Transferase(Phosphotransferase) domain 1"/>
    <property type="match status" value="1"/>
</dbReference>
<evidence type="ECO:0000313" key="19">
    <source>
        <dbReference type="Proteomes" id="UP000006727"/>
    </source>
</evidence>
<comment type="similarity">
    <text evidence="2">Belongs to the protein kinase superfamily. Ser/Thr protein kinase family.</text>
</comment>
<keyword evidence="19" id="KW-1185">Reference proteome</keyword>
<evidence type="ECO:0000256" key="15">
    <source>
        <dbReference type="PROSITE-ProRule" id="PRU10141"/>
    </source>
</evidence>
<sequence>MLNNRRRGADRGMFENESKVFYRHNNRCFFMRNLSSWCWVFMLLATLYLPVPSYSLSPDGEALLSFKRGLSNANRSLSNWNASHPNPCLWSGVTCLPKSDRVYILNLPRRNLRGIISPEIGKLDQLRRLGLHHNNLFGTIPREINKCTNLKALYLRGNFLTGNIPEQLGDLERLKILDVSNNGLTGSIPESLGRLSQLSFLNVSANFLVGKIPTFGVLAKFGSPSFSSNPGLCGLQVKVVCQIIPPGSPPNGTKLSPPITAPAPASAPVAETLPVAGMTNTSVGGHSVGYSDSLLISAIGTVGVSLLVVVMCFGGFCVYKKSCSNLHQVVQGNNIDGSKLVMFHSDLPYNKDDVIKRIENLCDSDIIGCGGFGTVYRLVMDDGCMFAVKRIGKQGMGSEQLFEQELGILGSFKHRNLVNLRGYCNAPLANLLIYDFLPGGSLDDNLHERSSAGERLNWNTRMNIAIGSARGIAYLHHDCVPRIIHRDIKSSNVLLDEKLEPHVSDFGLAKLLEDESSHVTTIVAGTFGYLAPEYMHSGRATEKGDVYSYGVMLLELISGKRPTDASLIKNNLNLVSWVTSCARTNQVEEIVEKSCLDEVPIERIESTLNIALQCISPNPDERPTMDRVVQLLEADTLSRVPSDLSNFYCSPISDHEGRGR</sequence>
<dbReference type="Gramene" id="Pp3c16_16440V3.6">
    <property type="protein sequence ID" value="Pp3c16_16440V3.6"/>
    <property type="gene ID" value="Pp3c16_16440"/>
</dbReference>
<feature type="binding site" evidence="15">
    <location>
        <position position="393"/>
    </location>
    <ligand>
        <name>ATP</name>
        <dbReference type="ChEBI" id="CHEBI:30616"/>
    </ligand>
</feature>
<evidence type="ECO:0000256" key="6">
    <source>
        <dbReference type="ARBA" id="ARBA00022729"/>
    </source>
</evidence>
<accession>A0A7I4BAI1</accession>
<evidence type="ECO:0000256" key="12">
    <source>
        <dbReference type="ARBA" id="ARBA00023136"/>
    </source>
</evidence>
<evidence type="ECO:0000256" key="11">
    <source>
        <dbReference type="ARBA" id="ARBA00022989"/>
    </source>
</evidence>
<dbReference type="PROSITE" id="PS00107">
    <property type="entry name" value="PROTEIN_KINASE_ATP"/>
    <property type="match status" value="1"/>
</dbReference>
<dbReference type="InterPro" id="IPR050647">
    <property type="entry name" value="Plant_LRR-RLKs"/>
</dbReference>
<dbReference type="PANTHER" id="PTHR48056:SF77">
    <property type="entry name" value="PROTEIN KINASE DOMAIN-CONTAINING PROTEIN"/>
    <property type="match status" value="1"/>
</dbReference>
<dbReference type="InterPro" id="IPR000719">
    <property type="entry name" value="Prot_kinase_dom"/>
</dbReference>
<keyword evidence="12 16" id="KW-0472">Membrane</keyword>
<reference evidence="18" key="3">
    <citation type="submission" date="2020-12" db="UniProtKB">
        <authorList>
            <consortium name="EnsemblPlants"/>
        </authorList>
    </citation>
    <scope>IDENTIFICATION</scope>
</reference>
<dbReference type="Gene3D" id="3.30.200.20">
    <property type="entry name" value="Phosphorylase Kinase, domain 1"/>
    <property type="match status" value="1"/>
</dbReference>
<dbReference type="EMBL" id="ABEU02000016">
    <property type="status" value="NOT_ANNOTATED_CDS"/>
    <property type="molecule type" value="Genomic_DNA"/>
</dbReference>
<evidence type="ECO:0000256" key="2">
    <source>
        <dbReference type="ARBA" id="ARBA00008684"/>
    </source>
</evidence>
<dbReference type="GO" id="GO:0005524">
    <property type="term" value="F:ATP binding"/>
    <property type="evidence" value="ECO:0007669"/>
    <property type="project" value="UniProtKB-UniRule"/>
</dbReference>
<evidence type="ECO:0000256" key="14">
    <source>
        <dbReference type="ARBA" id="ARBA00023180"/>
    </source>
</evidence>
<dbReference type="InterPro" id="IPR013210">
    <property type="entry name" value="LRR_N_plant-typ"/>
</dbReference>
<keyword evidence="11 16" id="KW-1133">Transmembrane helix</keyword>
<dbReference type="AlphaFoldDB" id="A0A7I4BAI1"/>
<name>A0A7I4BAI1_PHYPA</name>
<keyword evidence="8 15" id="KW-0547">Nucleotide-binding</keyword>
<evidence type="ECO:0000256" key="16">
    <source>
        <dbReference type="SAM" id="Phobius"/>
    </source>
</evidence>
<evidence type="ECO:0000256" key="5">
    <source>
        <dbReference type="ARBA" id="ARBA00022692"/>
    </source>
</evidence>
<dbReference type="EnsemblPlants" id="Pp3c16_16440V3.6">
    <property type="protein sequence ID" value="Pp3c16_16440V3.6"/>
    <property type="gene ID" value="Pp3c16_16440"/>
</dbReference>
<evidence type="ECO:0000256" key="4">
    <source>
        <dbReference type="ARBA" id="ARBA00022679"/>
    </source>
</evidence>
<gene>
    <name evidence="18" type="primary">LOC112292973</name>
</gene>
<dbReference type="EnsemblPlants" id="Pp3c16_16440V3.4">
    <property type="protein sequence ID" value="Pp3c16_16440V3.4"/>
    <property type="gene ID" value="Pp3c16_16440"/>
</dbReference>
<keyword evidence="3" id="KW-0433">Leucine-rich repeat</keyword>
<dbReference type="Pfam" id="PF00560">
    <property type="entry name" value="LRR_1"/>
    <property type="match status" value="1"/>
</dbReference>
<evidence type="ECO:0000259" key="17">
    <source>
        <dbReference type="PROSITE" id="PS50011"/>
    </source>
</evidence>
<evidence type="ECO:0000256" key="8">
    <source>
        <dbReference type="ARBA" id="ARBA00022741"/>
    </source>
</evidence>
<evidence type="ECO:0000256" key="3">
    <source>
        <dbReference type="ARBA" id="ARBA00022614"/>
    </source>
</evidence>
<organism evidence="18 19">
    <name type="scientific">Physcomitrium patens</name>
    <name type="common">Spreading-leaved earth moss</name>
    <name type="synonym">Physcomitrella patens</name>
    <dbReference type="NCBI Taxonomy" id="3218"/>
    <lineage>
        <taxon>Eukaryota</taxon>
        <taxon>Viridiplantae</taxon>
        <taxon>Streptophyta</taxon>
        <taxon>Embryophyta</taxon>
        <taxon>Bryophyta</taxon>
        <taxon>Bryophytina</taxon>
        <taxon>Bryopsida</taxon>
        <taxon>Funariidae</taxon>
        <taxon>Funariales</taxon>
        <taxon>Funariaceae</taxon>
        <taxon>Physcomitrium</taxon>
    </lineage>
</organism>
<evidence type="ECO:0000256" key="10">
    <source>
        <dbReference type="ARBA" id="ARBA00022840"/>
    </source>
</evidence>
<dbReference type="PROSITE" id="PS00108">
    <property type="entry name" value="PROTEIN_KINASE_ST"/>
    <property type="match status" value="1"/>
</dbReference>
<dbReference type="InterPro" id="IPR011009">
    <property type="entry name" value="Kinase-like_dom_sf"/>
</dbReference>
<keyword evidence="7" id="KW-0677">Repeat</keyword>
<dbReference type="Pfam" id="PF08263">
    <property type="entry name" value="LRRNT_2"/>
    <property type="match status" value="1"/>
</dbReference>
<dbReference type="SMART" id="SM00220">
    <property type="entry name" value="S_TKc"/>
    <property type="match status" value="1"/>
</dbReference>
<feature type="transmembrane region" description="Helical" evidence="16">
    <location>
        <begin position="29"/>
        <end position="49"/>
    </location>
</feature>
<evidence type="ECO:0000256" key="7">
    <source>
        <dbReference type="ARBA" id="ARBA00022737"/>
    </source>
</evidence>
<evidence type="ECO:0000256" key="13">
    <source>
        <dbReference type="ARBA" id="ARBA00023170"/>
    </source>
</evidence>
<evidence type="ECO:0000256" key="1">
    <source>
        <dbReference type="ARBA" id="ARBA00004479"/>
    </source>
</evidence>
<keyword evidence="9" id="KW-0418">Kinase</keyword>
<dbReference type="FunFam" id="3.80.10.10:FF:000101">
    <property type="entry name" value="LRR receptor-like serine/threonine-protein kinase ERECTA"/>
    <property type="match status" value="1"/>
</dbReference>
<keyword evidence="6" id="KW-0732">Signal</keyword>
<dbReference type="InterPro" id="IPR017441">
    <property type="entry name" value="Protein_kinase_ATP_BS"/>
</dbReference>
<dbReference type="Pfam" id="PF00069">
    <property type="entry name" value="Pkinase"/>
    <property type="match status" value="1"/>
</dbReference>
<feature type="domain" description="Protein kinase" evidence="17">
    <location>
        <begin position="361"/>
        <end position="637"/>
    </location>
</feature>
<dbReference type="EnsemblPlants" id="Pp3c16_16440V3.5">
    <property type="protein sequence ID" value="Pp3c16_16440V3.5"/>
    <property type="gene ID" value="Pp3c16_16440"/>
</dbReference>
<dbReference type="GO" id="GO:0016020">
    <property type="term" value="C:membrane"/>
    <property type="evidence" value="ECO:0007669"/>
    <property type="project" value="UniProtKB-SubCell"/>
</dbReference>
<dbReference type="RefSeq" id="XP_024397739.2">
    <property type="nucleotide sequence ID" value="XM_024541971.2"/>
</dbReference>
<comment type="subcellular location">
    <subcellularLocation>
        <location evidence="1">Membrane</location>
        <topology evidence="1">Single-pass type I membrane protein</topology>
    </subcellularLocation>
</comment>
<keyword evidence="13" id="KW-0675">Receptor</keyword>
<keyword evidence="14" id="KW-0325">Glycoprotein</keyword>
<evidence type="ECO:0000313" key="18">
    <source>
        <dbReference type="EnsemblPlants" id="Pp3c16_16440V3.6"/>
    </source>
</evidence>
<dbReference type="Gene3D" id="3.80.10.10">
    <property type="entry name" value="Ribonuclease Inhibitor"/>
    <property type="match status" value="1"/>
</dbReference>
<dbReference type="SUPFAM" id="SSF52058">
    <property type="entry name" value="L domain-like"/>
    <property type="match status" value="1"/>
</dbReference>
<reference evidence="18 19" key="2">
    <citation type="journal article" date="2018" name="Plant J.">
        <title>The Physcomitrella patens chromosome-scale assembly reveals moss genome structure and evolution.</title>
        <authorList>
            <person name="Lang D."/>
            <person name="Ullrich K.K."/>
            <person name="Murat F."/>
            <person name="Fuchs J."/>
            <person name="Jenkins J."/>
            <person name="Haas F.B."/>
            <person name="Piednoel M."/>
            <person name="Gundlach H."/>
            <person name="Van Bel M."/>
            <person name="Meyberg R."/>
            <person name="Vives C."/>
            <person name="Morata J."/>
            <person name="Symeonidi A."/>
            <person name="Hiss M."/>
            <person name="Muchero W."/>
            <person name="Kamisugi Y."/>
            <person name="Saleh O."/>
            <person name="Blanc G."/>
            <person name="Decker E.L."/>
            <person name="van Gessel N."/>
            <person name="Grimwood J."/>
            <person name="Hayes R.D."/>
            <person name="Graham S.W."/>
            <person name="Gunter L.E."/>
            <person name="McDaniel S.F."/>
            <person name="Hoernstein S.N.W."/>
            <person name="Larsson A."/>
            <person name="Li F.W."/>
            <person name="Perroud P.F."/>
            <person name="Phillips J."/>
            <person name="Ranjan P."/>
            <person name="Rokshar D.S."/>
            <person name="Rothfels C.J."/>
            <person name="Schneider L."/>
            <person name="Shu S."/>
            <person name="Stevenson D.W."/>
            <person name="Thummler F."/>
            <person name="Tillich M."/>
            <person name="Villarreal Aguilar J.C."/>
            <person name="Widiez T."/>
            <person name="Wong G.K."/>
            <person name="Wymore A."/>
            <person name="Zhang Y."/>
            <person name="Zimmer A.D."/>
            <person name="Quatrano R.S."/>
            <person name="Mayer K.F.X."/>
            <person name="Goodstein D."/>
            <person name="Casacuberta J.M."/>
            <person name="Vandepoele K."/>
            <person name="Reski R."/>
            <person name="Cuming A.C."/>
            <person name="Tuskan G.A."/>
            <person name="Maumus F."/>
            <person name="Salse J."/>
            <person name="Schmutz J."/>
            <person name="Rensing S.A."/>
        </authorList>
    </citation>
    <scope>NUCLEOTIDE SEQUENCE [LARGE SCALE GENOMIC DNA]</scope>
    <source>
        <strain evidence="18 19">cv. Gransden 2004</strain>
    </source>
</reference>
<proteinExistence type="inferred from homology"/>
<keyword evidence="4" id="KW-0808">Transferase</keyword>